<keyword evidence="2" id="KW-1185">Reference proteome</keyword>
<dbReference type="EMBL" id="JAMKOV010000028">
    <property type="protein sequence ID" value="KAI8035868.1"/>
    <property type="molecule type" value="Genomic_DNA"/>
</dbReference>
<dbReference type="AlphaFoldDB" id="A0A9P9YF80"/>
<protein>
    <submittedName>
        <fullName evidence="1">Uncharacterized protein</fullName>
    </submittedName>
</protein>
<dbReference type="Proteomes" id="UP001059596">
    <property type="component" value="Unassembled WGS sequence"/>
</dbReference>
<proteinExistence type="predicted"/>
<name>A0A9P9YF80_9MUSC</name>
<accession>A0A9P9YF80</accession>
<sequence length="90" mass="10100">VIIAIRQPGRQTPTGGHFIYSQKELNTTKLLFACQATNNCINYACSEIFLGVKILAENRRQGLEKCCQEGSTALWRQQQFIFDGGCRTNS</sequence>
<reference evidence="1" key="1">
    <citation type="journal article" date="2023" name="Genome Biol. Evol.">
        <title>Long-read-based Genome Assembly of Drosophila gunungcola Reveals Fewer Chemosensory Genes in Flower-breeding Species.</title>
        <authorList>
            <person name="Negi A."/>
            <person name="Liao B.Y."/>
            <person name="Yeh S.D."/>
        </authorList>
    </citation>
    <scope>NUCLEOTIDE SEQUENCE</scope>
    <source>
        <strain evidence="1">Sukarami</strain>
    </source>
</reference>
<evidence type="ECO:0000313" key="1">
    <source>
        <dbReference type="EMBL" id="KAI8035868.1"/>
    </source>
</evidence>
<comment type="caution">
    <text evidence="1">The sequence shown here is derived from an EMBL/GenBank/DDBJ whole genome shotgun (WGS) entry which is preliminary data.</text>
</comment>
<organism evidence="1 2">
    <name type="scientific">Drosophila gunungcola</name>
    <name type="common">fruit fly</name>
    <dbReference type="NCBI Taxonomy" id="103775"/>
    <lineage>
        <taxon>Eukaryota</taxon>
        <taxon>Metazoa</taxon>
        <taxon>Ecdysozoa</taxon>
        <taxon>Arthropoda</taxon>
        <taxon>Hexapoda</taxon>
        <taxon>Insecta</taxon>
        <taxon>Pterygota</taxon>
        <taxon>Neoptera</taxon>
        <taxon>Endopterygota</taxon>
        <taxon>Diptera</taxon>
        <taxon>Brachycera</taxon>
        <taxon>Muscomorpha</taxon>
        <taxon>Ephydroidea</taxon>
        <taxon>Drosophilidae</taxon>
        <taxon>Drosophila</taxon>
        <taxon>Sophophora</taxon>
    </lineage>
</organism>
<feature type="non-terminal residue" evidence="1">
    <location>
        <position position="90"/>
    </location>
</feature>
<gene>
    <name evidence="1" type="ORF">M5D96_011299</name>
</gene>
<evidence type="ECO:0000313" key="2">
    <source>
        <dbReference type="Proteomes" id="UP001059596"/>
    </source>
</evidence>